<feature type="transmembrane region" description="Helical" evidence="1">
    <location>
        <begin position="29"/>
        <end position="48"/>
    </location>
</feature>
<keyword evidence="1" id="KW-1133">Transmembrane helix</keyword>
<keyword evidence="1" id="KW-0812">Transmembrane</keyword>
<evidence type="ECO:0000256" key="1">
    <source>
        <dbReference type="SAM" id="Phobius"/>
    </source>
</evidence>
<evidence type="ECO:0000313" key="3">
    <source>
        <dbReference type="Proteomes" id="UP000005950"/>
    </source>
</evidence>
<feature type="non-terminal residue" evidence="2">
    <location>
        <position position="1"/>
    </location>
</feature>
<accession>B9Y7L7</accession>
<sequence>ARVTSIQQIEYKSKNEIVLYGHGGKMKKILVFVVLLATFSGCISISKFSPVEYEIEELPTLITEAYNKVYGINVNVENLIGASYLKENDKSKINYLFEISFEDSFYHFYNTHQLSPERNIIKNVIEDKTELLDLQERVSLTEKNKEFVRSLLNCDFKSLFWTGGEFFNVSIVLAKKDRNLDDAYYEKIAATILKQFETDYKSRSVVFIFVDDLNLIENSLYLEFYGMNRNQVHYLVDTTISYTRLEYDIE</sequence>
<keyword evidence="1" id="KW-0472">Membrane</keyword>
<dbReference type="AlphaFoldDB" id="B9Y7L7"/>
<protein>
    <submittedName>
        <fullName evidence="2">Uncharacterized protein</fullName>
    </submittedName>
</protein>
<dbReference type="HOGENOM" id="CLU_1113324_0_0_9"/>
<dbReference type="EMBL" id="ACCF01000101">
    <property type="protein sequence ID" value="EEF67994.1"/>
    <property type="molecule type" value="Genomic_DNA"/>
</dbReference>
<evidence type="ECO:0000313" key="2">
    <source>
        <dbReference type="EMBL" id="EEF67994.1"/>
    </source>
</evidence>
<dbReference type="Proteomes" id="UP000005950">
    <property type="component" value="Unassembled WGS sequence"/>
</dbReference>
<reference evidence="2 3" key="1">
    <citation type="submission" date="2008-12" db="EMBL/GenBank/DDBJ databases">
        <authorList>
            <person name="Fulton L."/>
            <person name="Clifton S."/>
            <person name="Fulton B."/>
            <person name="Xu J."/>
            <person name="Minx P."/>
            <person name="Pepin K.H."/>
            <person name="Johnson M."/>
            <person name="Bhonagiri V."/>
            <person name="Nash W.E."/>
            <person name="Mardis E.R."/>
            <person name="Wilson R.K."/>
        </authorList>
    </citation>
    <scope>NUCLEOTIDE SEQUENCE [LARGE SCALE GENOMIC DNA]</scope>
    <source>
        <strain evidence="2 3">DSM 12042</strain>
    </source>
</reference>
<dbReference type="RefSeq" id="WP_006059002.1">
    <property type="nucleotide sequence ID" value="NZ_GG657556.1"/>
</dbReference>
<name>B9Y7L7_9FIRM</name>
<reference evidence="2 3" key="2">
    <citation type="submission" date="2009-02" db="EMBL/GenBank/DDBJ databases">
        <title>Draft genome sequence of Holdemania filiformis DSM 12042.</title>
        <authorList>
            <person name="Sudarsanam P."/>
            <person name="Ley R."/>
            <person name="Guruge J."/>
            <person name="Turnbaugh P.J."/>
            <person name="Mahowald M."/>
            <person name="Liep D."/>
            <person name="Gordon J."/>
        </authorList>
    </citation>
    <scope>NUCLEOTIDE SEQUENCE [LARGE SCALE GENOMIC DNA]</scope>
    <source>
        <strain evidence="2 3">DSM 12042</strain>
    </source>
</reference>
<comment type="caution">
    <text evidence="2">The sequence shown here is derived from an EMBL/GenBank/DDBJ whole genome shotgun (WGS) entry which is preliminary data.</text>
</comment>
<proteinExistence type="predicted"/>
<organism evidence="2 3">
    <name type="scientific">Holdemania filiformis DSM 12042</name>
    <dbReference type="NCBI Taxonomy" id="545696"/>
    <lineage>
        <taxon>Bacteria</taxon>
        <taxon>Bacillati</taxon>
        <taxon>Bacillota</taxon>
        <taxon>Erysipelotrichia</taxon>
        <taxon>Erysipelotrichales</taxon>
        <taxon>Erysipelotrichaceae</taxon>
        <taxon>Holdemania</taxon>
    </lineage>
</organism>
<gene>
    <name evidence="2" type="ORF">HOLDEFILI_01812</name>
</gene>